<reference evidence="12" key="2">
    <citation type="submission" date="2023-03" db="EMBL/GenBank/DDBJ databases">
        <authorList>
            <person name="Inwood S.N."/>
            <person name="Skelly J.G."/>
            <person name="Guhlin J."/>
            <person name="Harrop T.W.R."/>
            <person name="Goldson S.G."/>
            <person name="Dearden P.K."/>
        </authorList>
    </citation>
    <scope>NUCLEOTIDE SEQUENCE</scope>
    <source>
        <strain evidence="12">Lincoln</strain>
        <tissue evidence="12">Whole body</tissue>
    </source>
</reference>
<dbReference type="Proteomes" id="UP001168972">
    <property type="component" value="Unassembled WGS sequence"/>
</dbReference>
<feature type="binding site" evidence="9">
    <location>
        <position position="133"/>
    </location>
    <ligand>
        <name>Zn(2+)</name>
        <dbReference type="ChEBI" id="CHEBI:29105"/>
    </ligand>
</feature>
<dbReference type="FunFam" id="3.30.160.60:FF:001004">
    <property type="entry name" value="Zinc finger protein 426"/>
    <property type="match status" value="1"/>
</dbReference>
<evidence type="ECO:0000256" key="8">
    <source>
        <dbReference type="PROSITE-ProRule" id="PRU00042"/>
    </source>
</evidence>
<dbReference type="FunFam" id="3.30.160.60:FF:000100">
    <property type="entry name" value="Zinc finger 45-like"/>
    <property type="match status" value="2"/>
</dbReference>
<dbReference type="PROSITE" id="PS50157">
    <property type="entry name" value="ZINC_FINGER_C2H2_2"/>
    <property type="match status" value="7"/>
</dbReference>
<evidence type="ECO:0000256" key="3">
    <source>
        <dbReference type="ARBA" id="ARBA00022737"/>
    </source>
</evidence>
<keyword evidence="6" id="KW-0238">DNA-binding</keyword>
<dbReference type="PROSITE" id="PS00028">
    <property type="entry name" value="ZINC_FINGER_C2H2_1"/>
    <property type="match status" value="7"/>
</dbReference>
<evidence type="ECO:0000256" key="5">
    <source>
        <dbReference type="ARBA" id="ARBA00022833"/>
    </source>
</evidence>
<evidence type="ECO:0000313" key="13">
    <source>
        <dbReference type="Proteomes" id="UP001168972"/>
    </source>
</evidence>
<keyword evidence="4 8" id="KW-0863">Zinc-finger</keyword>
<dbReference type="SUPFAM" id="SSF57716">
    <property type="entry name" value="Glucocorticoid receptor-like (DNA-binding domain)"/>
    <property type="match status" value="1"/>
</dbReference>
<comment type="subcellular location">
    <subcellularLocation>
        <location evidence="1">Nucleus</location>
    </subcellularLocation>
</comment>
<dbReference type="PANTHER" id="PTHR24404">
    <property type="entry name" value="ZINC FINGER PROTEIN"/>
    <property type="match status" value="1"/>
</dbReference>
<keyword evidence="7" id="KW-0539">Nucleus</keyword>
<dbReference type="InterPro" id="IPR012934">
    <property type="entry name" value="Znf_AD"/>
</dbReference>
<reference evidence="12" key="1">
    <citation type="journal article" date="2023" name="bioRxiv">
        <title>Scaffold-level genome assemblies of two parasitoid biocontrol wasps reveal the parthenogenesis mechanism and an associated novel virus.</title>
        <authorList>
            <person name="Inwood S."/>
            <person name="Skelly J."/>
            <person name="Guhlin J."/>
            <person name="Harrop T."/>
            <person name="Goldson S."/>
            <person name="Dearden P."/>
        </authorList>
    </citation>
    <scope>NUCLEOTIDE SEQUENCE</scope>
    <source>
        <strain evidence="12">Lincoln</strain>
        <tissue evidence="12">Whole body</tissue>
    </source>
</reference>
<dbReference type="InterPro" id="IPR050589">
    <property type="entry name" value="Ikaros_C2H2-ZF"/>
</dbReference>
<dbReference type="FunFam" id="3.30.160.60:FF:000145">
    <property type="entry name" value="Zinc finger protein 574"/>
    <property type="match status" value="1"/>
</dbReference>
<evidence type="ECO:0000259" key="10">
    <source>
        <dbReference type="PROSITE" id="PS50157"/>
    </source>
</evidence>
<feature type="domain" description="C2H2-type" evidence="10">
    <location>
        <begin position="327"/>
        <end position="355"/>
    </location>
</feature>
<dbReference type="Pfam" id="PF07776">
    <property type="entry name" value="zf-AD"/>
    <property type="match status" value="1"/>
</dbReference>
<keyword evidence="2 9" id="KW-0479">Metal-binding</keyword>
<dbReference type="Pfam" id="PF00096">
    <property type="entry name" value="zf-C2H2"/>
    <property type="match status" value="4"/>
</dbReference>
<dbReference type="Gene3D" id="3.40.1800.20">
    <property type="match status" value="1"/>
</dbReference>
<feature type="domain" description="C2H2-type" evidence="10">
    <location>
        <begin position="384"/>
        <end position="411"/>
    </location>
</feature>
<feature type="binding site" evidence="9">
    <location>
        <position position="90"/>
    </location>
    <ligand>
        <name>Zn(2+)</name>
        <dbReference type="ChEBI" id="CHEBI:29105"/>
    </ligand>
</feature>
<dbReference type="GO" id="GO:0008270">
    <property type="term" value="F:zinc ion binding"/>
    <property type="evidence" value="ECO:0007669"/>
    <property type="project" value="UniProtKB-UniRule"/>
</dbReference>
<name>A0AA39G652_MICHY</name>
<dbReference type="AlphaFoldDB" id="A0AA39G652"/>
<dbReference type="GO" id="GO:0000978">
    <property type="term" value="F:RNA polymerase II cis-regulatory region sequence-specific DNA binding"/>
    <property type="evidence" value="ECO:0007669"/>
    <property type="project" value="TreeGrafter"/>
</dbReference>
<evidence type="ECO:0000256" key="6">
    <source>
        <dbReference type="ARBA" id="ARBA00023125"/>
    </source>
</evidence>
<accession>A0AA39G652</accession>
<dbReference type="PROSITE" id="PS51915">
    <property type="entry name" value="ZAD"/>
    <property type="match status" value="1"/>
</dbReference>
<evidence type="ECO:0000256" key="4">
    <source>
        <dbReference type="ARBA" id="ARBA00022771"/>
    </source>
</evidence>
<feature type="binding site" evidence="9">
    <location>
        <position position="87"/>
    </location>
    <ligand>
        <name>Zn(2+)</name>
        <dbReference type="ChEBI" id="CHEBI:29105"/>
    </ligand>
</feature>
<feature type="domain" description="C2H2-type" evidence="10">
    <location>
        <begin position="468"/>
        <end position="492"/>
    </location>
</feature>
<keyword evidence="5 9" id="KW-0862">Zinc</keyword>
<feature type="domain" description="C2H2-type" evidence="10">
    <location>
        <begin position="356"/>
        <end position="383"/>
    </location>
</feature>
<evidence type="ECO:0000256" key="9">
    <source>
        <dbReference type="PROSITE-ProRule" id="PRU01263"/>
    </source>
</evidence>
<feature type="domain" description="C2H2-type" evidence="10">
    <location>
        <begin position="299"/>
        <end position="326"/>
    </location>
</feature>
<comment type="caution">
    <text evidence="12">The sequence shown here is derived from an EMBL/GenBank/DDBJ whole genome shotgun (WGS) entry which is preliminary data.</text>
</comment>
<dbReference type="GO" id="GO:0005634">
    <property type="term" value="C:nucleus"/>
    <property type="evidence" value="ECO:0007669"/>
    <property type="project" value="UniProtKB-SubCell"/>
</dbReference>
<proteinExistence type="predicted"/>
<keyword evidence="3" id="KW-0677">Repeat</keyword>
<feature type="domain" description="ZAD" evidence="11">
    <location>
        <begin position="85"/>
        <end position="160"/>
    </location>
</feature>
<dbReference type="EMBL" id="JAQQBR010000001">
    <property type="protein sequence ID" value="KAK0182098.1"/>
    <property type="molecule type" value="Genomic_DNA"/>
</dbReference>
<evidence type="ECO:0000259" key="11">
    <source>
        <dbReference type="PROSITE" id="PS51915"/>
    </source>
</evidence>
<gene>
    <name evidence="12" type="ORF">PV327_000267</name>
</gene>
<feature type="domain" description="C2H2-type" evidence="10">
    <location>
        <begin position="440"/>
        <end position="467"/>
    </location>
</feature>
<dbReference type="SMART" id="SM00868">
    <property type="entry name" value="zf-AD"/>
    <property type="match status" value="1"/>
</dbReference>
<evidence type="ECO:0000313" key="12">
    <source>
        <dbReference type="EMBL" id="KAK0182098.1"/>
    </source>
</evidence>
<sequence length="492" mass="56824">MEPSGTVILEPCDNSSMIIRSVKGIVYTTSDNIGAIERNSVNNKFLMLTNTSEFNNDNEVTIVETTDPTNTDSMNHSKNSSKCLELCRICANSSDHMISIFEDEGVQHELCNKIHKYLPIRITENDTLPLQVCYHCASTLLAWHDLAEGCLNAEQKLIEIQNELNSQGEEKLIATIPEAVPVEPDNVKSIEKEITNLIEFHTLPEPIVEEKIDTIEKENTVNDERCQIGGIMLQRVGIDEINYNKTENGEHLIRRISENSEITEIYEKTSEQQTPNKYLTNELELVSKAKTIINNKVVYFCEQCNKQIITRLGFIRHIRIHSDDRPCACEKCNKSFRVKQDLIRHMRDVHEKKKIYICDICDRAFANKHTRDDHRRIHTGEKPYVCKQCSKTFRTLNLLYIHNRSHTNYKPHLCSICGKCFQSKQRVINHITTHTGIKAFPCDLCGKRFSVKSEATRHRAIHNIEKPFKCINCELTFGQKRYLRNHIKNNHE</sequence>
<dbReference type="InterPro" id="IPR013087">
    <property type="entry name" value="Znf_C2H2_type"/>
</dbReference>
<dbReference type="GO" id="GO:0003700">
    <property type="term" value="F:DNA-binding transcription factor activity"/>
    <property type="evidence" value="ECO:0007669"/>
    <property type="project" value="TreeGrafter"/>
</dbReference>
<feature type="binding site" evidence="9">
    <location>
        <position position="136"/>
    </location>
    <ligand>
        <name>Zn(2+)</name>
        <dbReference type="ChEBI" id="CHEBI:29105"/>
    </ligand>
</feature>
<organism evidence="12 13">
    <name type="scientific">Microctonus hyperodae</name>
    <name type="common">Parasitoid wasp</name>
    <dbReference type="NCBI Taxonomy" id="165561"/>
    <lineage>
        <taxon>Eukaryota</taxon>
        <taxon>Metazoa</taxon>
        <taxon>Ecdysozoa</taxon>
        <taxon>Arthropoda</taxon>
        <taxon>Hexapoda</taxon>
        <taxon>Insecta</taxon>
        <taxon>Pterygota</taxon>
        <taxon>Neoptera</taxon>
        <taxon>Endopterygota</taxon>
        <taxon>Hymenoptera</taxon>
        <taxon>Apocrita</taxon>
        <taxon>Ichneumonoidea</taxon>
        <taxon>Braconidae</taxon>
        <taxon>Euphorinae</taxon>
        <taxon>Microctonus</taxon>
    </lineage>
</organism>
<protein>
    <submittedName>
        <fullName evidence="12">Uncharacterized protein</fullName>
    </submittedName>
</protein>
<dbReference type="SMART" id="SM00355">
    <property type="entry name" value="ZnF_C2H2"/>
    <property type="match status" value="7"/>
</dbReference>
<evidence type="ECO:0000256" key="1">
    <source>
        <dbReference type="ARBA" id="ARBA00004123"/>
    </source>
</evidence>
<feature type="domain" description="C2H2-type" evidence="10">
    <location>
        <begin position="412"/>
        <end position="439"/>
    </location>
</feature>
<dbReference type="GO" id="GO:0006357">
    <property type="term" value="P:regulation of transcription by RNA polymerase II"/>
    <property type="evidence" value="ECO:0007669"/>
    <property type="project" value="TreeGrafter"/>
</dbReference>
<evidence type="ECO:0000256" key="7">
    <source>
        <dbReference type="ARBA" id="ARBA00023242"/>
    </source>
</evidence>
<dbReference type="Gene3D" id="3.30.160.60">
    <property type="entry name" value="Classic Zinc Finger"/>
    <property type="match status" value="6"/>
</dbReference>
<dbReference type="SUPFAM" id="SSF57667">
    <property type="entry name" value="beta-beta-alpha zinc fingers"/>
    <property type="match status" value="4"/>
</dbReference>
<keyword evidence="13" id="KW-1185">Reference proteome</keyword>
<evidence type="ECO:0000256" key="2">
    <source>
        <dbReference type="ARBA" id="ARBA00022723"/>
    </source>
</evidence>
<dbReference type="InterPro" id="IPR036236">
    <property type="entry name" value="Znf_C2H2_sf"/>
</dbReference>
<dbReference type="PANTHER" id="PTHR24404:SF114">
    <property type="entry name" value="KLUMPFUSS, ISOFORM B-RELATED"/>
    <property type="match status" value="1"/>
</dbReference>